<dbReference type="GeneID" id="18828862"/>
<dbReference type="PANTHER" id="PTHR10039">
    <property type="entry name" value="AMELOGENIN"/>
    <property type="match status" value="1"/>
</dbReference>
<dbReference type="PANTHER" id="PTHR10039:SF14">
    <property type="entry name" value="NACHT DOMAIN-CONTAINING PROTEIN"/>
    <property type="match status" value="1"/>
</dbReference>
<dbReference type="PROSITE" id="PS50837">
    <property type="entry name" value="NACHT"/>
    <property type="match status" value="1"/>
</dbReference>
<dbReference type="InParanoid" id="K5WVY7"/>
<dbReference type="InterPro" id="IPR027417">
    <property type="entry name" value="P-loop_NTPase"/>
</dbReference>
<accession>K5WVY7</accession>
<dbReference type="InterPro" id="IPR007111">
    <property type="entry name" value="NACHT_NTPase"/>
</dbReference>
<evidence type="ECO:0000313" key="3">
    <source>
        <dbReference type="EMBL" id="EKM74722.1"/>
    </source>
</evidence>
<proteinExistence type="predicted"/>
<reference evidence="4" key="1">
    <citation type="journal article" date="2012" name="Proc. Natl. Acad. Sci. U.S.A.">
        <title>Genome sequence of the button mushroom Agaricus bisporus reveals mechanisms governing adaptation to a humic-rich ecological niche.</title>
        <authorList>
            <person name="Morin E."/>
            <person name="Kohler A."/>
            <person name="Baker A.R."/>
            <person name="Foulongne-Oriol M."/>
            <person name="Lombard V."/>
            <person name="Nagy L.G."/>
            <person name="Ohm R.A."/>
            <person name="Patyshakuliyeva A."/>
            <person name="Brun A."/>
            <person name="Aerts A.L."/>
            <person name="Bailey A.M."/>
            <person name="Billette C."/>
            <person name="Coutinho P.M."/>
            <person name="Deakin G."/>
            <person name="Doddapaneni H."/>
            <person name="Floudas D."/>
            <person name="Grimwood J."/>
            <person name="Hilden K."/>
            <person name="Kuees U."/>
            <person name="LaButti K.M."/>
            <person name="Lapidus A."/>
            <person name="Lindquist E.A."/>
            <person name="Lucas S.M."/>
            <person name="Murat C."/>
            <person name="Riley R.W."/>
            <person name="Salamov A.A."/>
            <person name="Schmutz J."/>
            <person name="Subramanian V."/>
            <person name="Woesten H.A.B."/>
            <person name="Xu J."/>
            <person name="Eastwood D.C."/>
            <person name="Foster G.D."/>
            <person name="Sonnenberg A.S."/>
            <person name="Cullen D."/>
            <person name="de Vries R.P."/>
            <person name="Lundell T."/>
            <person name="Hibbett D.S."/>
            <person name="Henrissat B."/>
            <person name="Burton K.S."/>
            <person name="Kerrigan R.W."/>
            <person name="Challen M.P."/>
            <person name="Grigoriev I.V."/>
            <person name="Martin F."/>
        </authorList>
    </citation>
    <scope>NUCLEOTIDE SEQUENCE [LARGE SCALE GENOMIC DNA]</scope>
    <source>
        <strain evidence="4">JB137-S8 / ATCC MYA-4627 / FGSC 10392</strain>
    </source>
</reference>
<evidence type="ECO:0000256" key="1">
    <source>
        <dbReference type="ARBA" id="ARBA00022737"/>
    </source>
</evidence>
<keyword evidence="1" id="KW-0677">Repeat</keyword>
<dbReference type="RefSeq" id="XP_007334610.1">
    <property type="nucleotide sequence ID" value="XM_007334548.1"/>
</dbReference>
<dbReference type="InterPro" id="IPR056884">
    <property type="entry name" value="NPHP3-like_N"/>
</dbReference>
<dbReference type="SUPFAM" id="SSF52540">
    <property type="entry name" value="P-loop containing nucleoside triphosphate hydrolases"/>
    <property type="match status" value="1"/>
</dbReference>
<feature type="domain" description="NACHT" evidence="2">
    <location>
        <begin position="46"/>
        <end position="193"/>
    </location>
</feature>
<feature type="non-terminal residue" evidence="3">
    <location>
        <position position="327"/>
    </location>
</feature>
<gene>
    <name evidence="3" type="ORF">AGABI1DRAFT_24135</name>
</gene>
<dbReference type="Gene3D" id="3.40.50.300">
    <property type="entry name" value="P-loop containing nucleotide triphosphate hydrolases"/>
    <property type="match status" value="1"/>
</dbReference>
<dbReference type="AlphaFoldDB" id="K5WVY7"/>
<feature type="non-terminal residue" evidence="3">
    <location>
        <position position="1"/>
    </location>
</feature>
<name>K5WVY7_AGABU</name>
<sequence length="327" mass="36453">LRKEILSGASYNSSARHPPPHCLPGTRLGILNLCLYFIANCSGQNQMRWVVGEAGVGKSAIMQSVAESPKLQVAYHASIFFSVQGRDDGTKAIATLCYQLAAKSVPYRQAVENEVSRDPSLFQSSMTVQFNKLIVKPFIHHPSLKSAGRILIIIDGLDECKNSRTQLELLRLISGFCIKYPSSPLVWLIASRPERHITSFFARANVMPAYEKEEILVDSDDARADVERFLRHKMAAISEEASDSLDPRWPEEPDFWKLANAADGLFAYAHTFIRYIGDRDIGNPATQLSKVLKLIDNHPMTGIPRKGHPMALLDALYAQSLFDVPDK</sequence>
<evidence type="ECO:0000313" key="4">
    <source>
        <dbReference type="Proteomes" id="UP000008493"/>
    </source>
</evidence>
<dbReference type="EMBL" id="JH971429">
    <property type="protein sequence ID" value="EKM74722.1"/>
    <property type="molecule type" value="Genomic_DNA"/>
</dbReference>
<dbReference type="Pfam" id="PF24883">
    <property type="entry name" value="NPHP3_N"/>
    <property type="match status" value="1"/>
</dbReference>
<dbReference type="Proteomes" id="UP000008493">
    <property type="component" value="Unassembled WGS sequence"/>
</dbReference>
<organism evidence="3 4">
    <name type="scientific">Agaricus bisporus var. burnettii (strain JB137-S8 / ATCC MYA-4627 / FGSC 10392)</name>
    <name type="common">White button mushroom</name>
    <dbReference type="NCBI Taxonomy" id="597362"/>
    <lineage>
        <taxon>Eukaryota</taxon>
        <taxon>Fungi</taxon>
        <taxon>Dikarya</taxon>
        <taxon>Basidiomycota</taxon>
        <taxon>Agaricomycotina</taxon>
        <taxon>Agaricomycetes</taxon>
        <taxon>Agaricomycetidae</taxon>
        <taxon>Agaricales</taxon>
        <taxon>Agaricineae</taxon>
        <taxon>Agaricaceae</taxon>
        <taxon>Agaricus</taxon>
    </lineage>
</organism>
<evidence type="ECO:0000259" key="2">
    <source>
        <dbReference type="PROSITE" id="PS50837"/>
    </source>
</evidence>
<dbReference type="HOGENOM" id="CLU_000288_6_10_1"/>
<dbReference type="KEGG" id="abp:AGABI1DRAFT24135"/>
<keyword evidence="4" id="KW-1185">Reference proteome</keyword>
<dbReference type="OrthoDB" id="3040368at2759"/>
<dbReference type="OMA" id="RSAWIMS"/>
<protein>
    <recommendedName>
        <fullName evidence="2">NACHT domain-containing protein</fullName>
    </recommendedName>
</protein>